<keyword evidence="3 8" id="KW-0418">Kinase</keyword>
<evidence type="ECO:0000256" key="5">
    <source>
        <dbReference type="PROSITE-ProRule" id="PRU10141"/>
    </source>
</evidence>
<dbReference type="Pfam" id="PF00069">
    <property type="entry name" value="Pkinase"/>
    <property type="match status" value="1"/>
</dbReference>
<dbReference type="Gene3D" id="3.30.200.20">
    <property type="entry name" value="Phosphorylase Kinase, domain 1"/>
    <property type="match status" value="1"/>
</dbReference>
<dbReference type="InterPro" id="IPR011009">
    <property type="entry name" value="Kinase-like_dom_sf"/>
</dbReference>
<name>A0A0K1PLE8_9BACT</name>
<dbReference type="Proteomes" id="UP000064967">
    <property type="component" value="Chromosome"/>
</dbReference>
<keyword evidence="6" id="KW-0472">Membrane</keyword>
<dbReference type="RefSeq" id="WP_146645965.1">
    <property type="nucleotide sequence ID" value="NZ_CP012333.1"/>
</dbReference>
<organism evidence="8 9">
    <name type="scientific">Labilithrix luteola</name>
    <dbReference type="NCBI Taxonomy" id="1391654"/>
    <lineage>
        <taxon>Bacteria</taxon>
        <taxon>Pseudomonadati</taxon>
        <taxon>Myxococcota</taxon>
        <taxon>Polyangia</taxon>
        <taxon>Polyangiales</taxon>
        <taxon>Labilitrichaceae</taxon>
        <taxon>Labilithrix</taxon>
    </lineage>
</organism>
<dbReference type="GO" id="GO:0004674">
    <property type="term" value="F:protein serine/threonine kinase activity"/>
    <property type="evidence" value="ECO:0007669"/>
    <property type="project" value="UniProtKB-KW"/>
</dbReference>
<proteinExistence type="predicted"/>
<evidence type="ECO:0000256" key="3">
    <source>
        <dbReference type="ARBA" id="ARBA00022777"/>
    </source>
</evidence>
<keyword evidence="9" id="KW-1185">Reference proteome</keyword>
<dbReference type="InterPro" id="IPR008271">
    <property type="entry name" value="Ser/Thr_kinase_AS"/>
</dbReference>
<evidence type="ECO:0000256" key="1">
    <source>
        <dbReference type="ARBA" id="ARBA00022679"/>
    </source>
</evidence>
<dbReference type="OrthoDB" id="9801841at2"/>
<protein>
    <submittedName>
        <fullName evidence="8">Serine/threonine protein kinase</fullName>
    </submittedName>
</protein>
<dbReference type="PROSITE" id="PS00107">
    <property type="entry name" value="PROTEIN_KINASE_ATP"/>
    <property type="match status" value="1"/>
</dbReference>
<evidence type="ECO:0000313" key="9">
    <source>
        <dbReference type="Proteomes" id="UP000064967"/>
    </source>
</evidence>
<dbReference type="PANTHER" id="PTHR43289">
    <property type="entry name" value="MITOGEN-ACTIVATED PROTEIN KINASE KINASE KINASE 20-RELATED"/>
    <property type="match status" value="1"/>
</dbReference>
<sequence length="439" mass="45599">MTGATPPQTDLGGSLVGAPVGALVGAILCKKYTLKRLIGTGSMGSVYEAYSAEGGRPLAVKLLAVDYLHDEEIKSRFLAEGQVCQRLIHPNIVRVEAIDTAEDGTPFIVMELLEGVPLSAYTRAGVRVPMQQAATILQGILAGLSAAHAQGIVHRDLKPENVFLAREANGAFSAKLLDFGIAKVMDVAGGMGSKTRTGVLLGTPAYMSPEQIKNSKDVDARTDLWSAGVMFYEMLTGRVAFPAPTEYARLAAVTNTTPPPIDTIDPQLARFSAFVQLAMQKDRAQRYQTGLEMARALAAAAGAGADPATHAAPGMPLSRLPDVPSMWMPQKGGIPSSNNPVTMEPAGAPATTAAVAAPAAENVGPSGTLASRAGRPVTDPPVKIAVVGASAGTLPSENLPMFSASGTPKRGVAPVLVAVFVLLALCVGFFLGWTAARLH</sequence>
<evidence type="ECO:0000256" key="6">
    <source>
        <dbReference type="SAM" id="Phobius"/>
    </source>
</evidence>
<dbReference type="AlphaFoldDB" id="A0A0K1PLE8"/>
<dbReference type="SMART" id="SM00220">
    <property type="entry name" value="S_TKc"/>
    <property type="match status" value="1"/>
</dbReference>
<dbReference type="PANTHER" id="PTHR43289:SF6">
    <property type="entry name" value="SERINE_THREONINE-PROTEIN KINASE NEKL-3"/>
    <property type="match status" value="1"/>
</dbReference>
<dbReference type="InterPro" id="IPR017441">
    <property type="entry name" value="Protein_kinase_ATP_BS"/>
</dbReference>
<keyword evidence="6" id="KW-0812">Transmembrane</keyword>
<accession>A0A0K1PLE8</accession>
<evidence type="ECO:0000256" key="2">
    <source>
        <dbReference type="ARBA" id="ARBA00022741"/>
    </source>
</evidence>
<dbReference type="STRING" id="1391654.AKJ09_01022"/>
<evidence type="ECO:0000259" key="7">
    <source>
        <dbReference type="PROSITE" id="PS50011"/>
    </source>
</evidence>
<dbReference type="EMBL" id="CP012333">
    <property type="protein sequence ID" value="AKU94358.1"/>
    <property type="molecule type" value="Genomic_DNA"/>
</dbReference>
<keyword evidence="8" id="KW-0723">Serine/threonine-protein kinase</keyword>
<dbReference type="PROSITE" id="PS50011">
    <property type="entry name" value="PROTEIN_KINASE_DOM"/>
    <property type="match status" value="1"/>
</dbReference>
<dbReference type="Gene3D" id="1.10.510.10">
    <property type="entry name" value="Transferase(Phosphotransferase) domain 1"/>
    <property type="match status" value="1"/>
</dbReference>
<evidence type="ECO:0000256" key="4">
    <source>
        <dbReference type="ARBA" id="ARBA00022840"/>
    </source>
</evidence>
<dbReference type="InterPro" id="IPR000719">
    <property type="entry name" value="Prot_kinase_dom"/>
</dbReference>
<feature type="transmembrane region" description="Helical" evidence="6">
    <location>
        <begin position="411"/>
        <end position="436"/>
    </location>
</feature>
<reference evidence="8 9" key="1">
    <citation type="submission" date="2015-08" db="EMBL/GenBank/DDBJ databases">
        <authorList>
            <person name="Babu N.S."/>
            <person name="Beckwith C.J."/>
            <person name="Beseler K.G."/>
            <person name="Brison A."/>
            <person name="Carone J.V."/>
            <person name="Caskin T.P."/>
            <person name="Diamond M."/>
            <person name="Durham M.E."/>
            <person name="Foxe J.M."/>
            <person name="Go M."/>
            <person name="Henderson B.A."/>
            <person name="Jones I.B."/>
            <person name="McGettigan J.A."/>
            <person name="Micheletti S.J."/>
            <person name="Nasrallah M.E."/>
            <person name="Ortiz D."/>
            <person name="Piller C.R."/>
            <person name="Privatt S.R."/>
            <person name="Schneider S.L."/>
            <person name="Sharp S."/>
            <person name="Smith T.C."/>
            <person name="Stanton J.D."/>
            <person name="Ullery H.E."/>
            <person name="Wilson R.J."/>
            <person name="Serrano M.G."/>
            <person name="Buck G."/>
            <person name="Lee V."/>
            <person name="Wang Y."/>
            <person name="Carvalho R."/>
            <person name="Voegtly L."/>
            <person name="Shi R."/>
            <person name="Duckworth R."/>
            <person name="Johnson A."/>
            <person name="Loviza R."/>
            <person name="Walstead R."/>
            <person name="Shah Z."/>
            <person name="Kiflezghi M."/>
            <person name="Wade K."/>
            <person name="Ball S.L."/>
            <person name="Bradley K.W."/>
            <person name="Asai D.J."/>
            <person name="Bowman C.A."/>
            <person name="Russell D.A."/>
            <person name="Pope W.H."/>
            <person name="Jacobs-Sera D."/>
            <person name="Hendrix R.W."/>
            <person name="Hatfull G.F."/>
        </authorList>
    </citation>
    <scope>NUCLEOTIDE SEQUENCE [LARGE SCALE GENOMIC DNA]</scope>
    <source>
        <strain evidence="8 9">DSM 27648</strain>
    </source>
</reference>
<keyword evidence="1" id="KW-0808">Transferase</keyword>
<dbReference type="PROSITE" id="PS00108">
    <property type="entry name" value="PROTEIN_KINASE_ST"/>
    <property type="match status" value="1"/>
</dbReference>
<dbReference type="GO" id="GO:0005524">
    <property type="term" value="F:ATP binding"/>
    <property type="evidence" value="ECO:0007669"/>
    <property type="project" value="UniProtKB-UniRule"/>
</dbReference>
<dbReference type="KEGG" id="llu:AKJ09_01022"/>
<feature type="binding site" evidence="5">
    <location>
        <position position="61"/>
    </location>
    <ligand>
        <name>ATP</name>
        <dbReference type="ChEBI" id="CHEBI:30616"/>
    </ligand>
</feature>
<keyword evidence="2 5" id="KW-0547">Nucleotide-binding</keyword>
<gene>
    <name evidence="8" type="ORF">AKJ09_01022</name>
</gene>
<evidence type="ECO:0000313" key="8">
    <source>
        <dbReference type="EMBL" id="AKU94358.1"/>
    </source>
</evidence>
<keyword evidence="4 5" id="KW-0067">ATP-binding</keyword>
<dbReference type="SUPFAM" id="SSF56112">
    <property type="entry name" value="Protein kinase-like (PK-like)"/>
    <property type="match status" value="1"/>
</dbReference>
<keyword evidence="6" id="KW-1133">Transmembrane helix</keyword>
<dbReference type="CDD" id="cd14014">
    <property type="entry name" value="STKc_PknB_like"/>
    <property type="match status" value="1"/>
</dbReference>
<feature type="domain" description="Protein kinase" evidence="7">
    <location>
        <begin position="32"/>
        <end position="298"/>
    </location>
</feature>